<reference evidence="2 3" key="1">
    <citation type="submission" date="2022-04" db="EMBL/GenBank/DDBJ databases">
        <title>Positive selection, recombination, and allopatry shape intraspecific diversity of widespread and dominant cyanobacteria.</title>
        <authorList>
            <person name="Wei J."/>
            <person name="Shu W."/>
            <person name="Hu C."/>
        </authorList>
    </citation>
    <scope>NUCLEOTIDE SEQUENCE [LARGE SCALE GENOMIC DNA]</scope>
    <source>
        <strain evidence="2 3">DQ-A4</strain>
    </source>
</reference>
<evidence type="ECO:0000259" key="1">
    <source>
        <dbReference type="SMART" id="SM00198"/>
    </source>
</evidence>
<dbReference type="InterPro" id="IPR014044">
    <property type="entry name" value="CAP_dom"/>
</dbReference>
<gene>
    <name evidence="2" type="ORF">NC992_17430</name>
</gene>
<dbReference type="PANTHER" id="PTHR31157:SF1">
    <property type="entry name" value="SCP DOMAIN-CONTAINING PROTEIN"/>
    <property type="match status" value="1"/>
</dbReference>
<dbReference type="SUPFAM" id="SSF55797">
    <property type="entry name" value="PR-1-like"/>
    <property type="match status" value="1"/>
</dbReference>
<name>A0ABV0K7B2_9CYAN</name>
<dbReference type="SMART" id="SM00198">
    <property type="entry name" value="SCP"/>
    <property type="match status" value="1"/>
</dbReference>
<dbReference type="RefSeq" id="WP_190706315.1">
    <property type="nucleotide sequence ID" value="NZ_JAMPKX010000008.1"/>
</dbReference>
<dbReference type="Pfam" id="PF00188">
    <property type="entry name" value="CAP"/>
    <property type="match status" value="1"/>
</dbReference>
<proteinExistence type="predicted"/>
<evidence type="ECO:0000313" key="3">
    <source>
        <dbReference type="Proteomes" id="UP001482513"/>
    </source>
</evidence>
<dbReference type="Gene3D" id="3.40.33.10">
    <property type="entry name" value="CAP"/>
    <property type="match status" value="1"/>
</dbReference>
<comment type="caution">
    <text evidence="2">The sequence shown here is derived from an EMBL/GenBank/DDBJ whole genome shotgun (WGS) entry which is preliminary data.</text>
</comment>
<feature type="domain" description="SCP" evidence="1">
    <location>
        <begin position="49"/>
        <end position="173"/>
    </location>
</feature>
<dbReference type="InterPro" id="IPR035940">
    <property type="entry name" value="CAP_sf"/>
</dbReference>
<keyword evidence="3" id="KW-1185">Reference proteome</keyword>
<sequence>MHPWKQVLGTRSASIALLAAVGAGLLPVAIVLPAIAQRPPVAVAQANVTIAQEILRLVNVERQRVNAPPLVLNDKLTAAAQRHAQDMATSRRMSHTGSDGSTMRSRIDATQYNWSTIGENVAMGQPTAAAVVAAWMSSPGHRQNILNPAFTELGVGYATGANRPYWAQVFARPR</sequence>
<organism evidence="2 3">
    <name type="scientific">Leptolyngbya subtilissima DQ-A4</name>
    <dbReference type="NCBI Taxonomy" id="2933933"/>
    <lineage>
        <taxon>Bacteria</taxon>
        <taxon>Bacillati</taxon>
        <taxon>Cyanobacteriota</taxon>
        <taxon>Cyanophyceae</taxon>
        <taxon>Leptolyngbyales</taxon>
        <taxon>Leptolyngbyaceae</taxon>
        <taxon>Leptolyngbya group</taxon>
        <taxon>Leptolyngbya</taxon>
    </lineage>
</organism>
<evidence type="ECO:0000313" key="2">
    <source>
        <dbReference type="EMBL" id="MEP0948669.1"/>
    </source>
</evidence>
<dbReference type="Proteomes" id="UP001482513">
    <property type="component" value="Unassembled WGS sequence"/>
</dbReference>
<dbReference type="PANTHER" id="PTHR31157">
    <property type="entry name" value="SCP DOMAIN-CONTAINING PROTEIN"/>
    <property type="match status" value="1"/>
</dbReference>
<dbReference type="EMBL" id="JAMPKX010000008">
    <property type="protein sequence ID" value="MEP0948669.1"/>
    <property type="molecule type" value="Genomic_DNA"/>
</dbReference>
<protein>
    <submittedName>
        <fullName evidence="2">CAP domain-containing protein</fullName>
    </submittedName>
</protein>
<accession>A0ABV0K7B2</accession>
<dbReference type="CDD" id="cd05379">
    <property type="entry name" value="CAP_bacterial"/>
    <property type="match status" value="1"/>
</dbReference>